<reference evidence="2 3" key="1">
    <citation type="submission" date="2018-03" db="EMBL/GenBank/DDBJ databases">
        <title>The draft genome of Sphingosinicella sp. GL-C-18.</title>
        <authorList>
            <person name="Liu L."/>
            <person name="Li L."/>
            <person name="Liang L."/>
            <person name="Zhang X."/>
            <person name="Wang T."/>
        </authorList>
    </citation>
    <scope>NUCLEOTIDE SEQUENCE [LARGE SCALE GENOMIC DNA]</scope>
    <source>
        <strain evidence="2 3">GL-C-18</strain>
    </source>
</reference>
<dbReference type="CDD" id="cd18873">
    <property type="entry name" value="NUDIX_NadM_like"/>
    <property type="match status" value="1"/>
</dbReference>
<dbReference type="InterPro" id="IPR015797">
    <property type="entry name" value="NUDIX_hydrolase-like_dom_sf"/>
</dbReference>
<dbReference type="PANTHER" id="PTHR43736">
    <property type="entry name" value="ADP-RIBOSE PYROPHOSPHATASE"/>
    <property type="match status" value="1"/>
</dbReference>
<keyword evidence="2" id="KW-0378">Hydrolase</keyword>
<dbReference type="PROSITE" id="PS51462">
    <property type="entry name" value="NUDIX"/>
    <property type="match status" value="1"/>
</dbReference>
<dbReference type="EMBL" id="PXYI01000001">
    <property type="protein sequence ID" value="PSJ42989.1"/>
    <property type="molecule type" value="Genomic_DNA"/>
</dbReference>
<proteinExistence type="predicted"/>
<organism evidence="2 3">
    <name type="scientific">Allosphingosinicella deserti</name>
    <dbReference type="NCBI Taxonomy" id="2116704"/>
    <lineage>
        <taxon>Bacteria</taxon>
        <taxon>Pseudomonadati</taxon>
        <taxon>Pseudomonadota</taxon>
        <taxon>Alphaproteobacteria</taxon>
        <taxon>Sphingomonadales</taxon>
        <taxon>Sphingomonadaceae</taxon>
        <taxon>Allosphingosinicella</taxon>
    </lineage>
</organism>
<dbReference type="InterPro" id="IPR054105">
    <property type="entry name" value="WHD_NrtR"/>
</dbReference>
<accession>A0A2P7QYG6</accession>
<dbReference type="AlphaFoldDB" id="A0A2P7QYG6"/>
<evidence type="ECO:0000313" key="3">
    <source>
        <dbReference type="Proteomes" id="UP000241167"/>
    </source>
</evidence>
<dbReference type="Gene3D" id="3.90.79.10">
    <property type="entry name" value="Nucleoside Triphosphate Pyrophosphohydrolase"/>
    <property type="match status" value="1"/>
</dbReference>
<keyword evidence="3" id="KW-1185">Reference proteome</keyword>
<dbReference type="OrthoDB" id="9761969at2"/>
<dbReference type="PANTHER" id="PTHR43736:SF4">
    <property type="entry name" value="SLR1690 PROTEIN"/>
    <property type="match status" value="1"/>
</dbReference>
<dbReference type="InterPro" id="IPR036388">
    <property type="entry name" value="WH-like_DNA-bd_sf"/>
</dbReference>
<dbReference type="SUPFAM" id="SSF55811">
    <property type="entry name" value="Nudix"/>
    <property type="match status" value="1"/>
</dbReference>
<gene>
    <name evidence="2" type="ORF">C7I55_00840</name>
</gene>
<dbReference type="SUPFAM" id="SSF46785">
    <property type="entry name" value="Winged helix' DNA-binding domain"/>
    <property type="match status" value="1"/>
</dbReference>
<protein>
    <submittedName>
        <fullName evidence="2">NUDIX hydrolase</fullName>
    </submittedName>
</protein>
<dbReference type="Pfam" id="PF00293">
    <property type="entry name" value="NUDIX"/>
    <property type="match status" value="1"/>
</dbReference>
<dbReference type="RefSeq" id="WP_106511009.1">
    <property type="nucleotide sequence ID" value="NZ_PXYI01000001.1"/>
</dbReference>
<comment type="caution">
    <text evidence="2">The sequence shown here is derived from an EMBL/GenBank/DDBJ whole genome shotgun (WGS) entry which is preliminary data.</text>
</comment>
<dbReference type="Pfam" id="PF21906">
    <property type="entry name" value="WHD_NrtR"/>
    <property type="match status" value="1"/>
</dbReference>
<name>A0A2P7QYG6_9SPHN</name>
<feature type="domain" description="Nudix hydrolase" evidence="1">
    <location>
        <begin position="15"/>
        <end position="155"/>
    </location>
</feature>
<dbReference type="InterPro" id="IPR036390">
    <property type="entry name" value="WH_DNA-bd_sf"/>
</dbReference>
<dbReference type="GO" id="GO:0016787">
    <property type="term" value="F:hydrolase activity"/>
    <property type="evidence" value="ECO:0007669"/>
    <property type="project" value="UniProtKB-KW"/>
</dbReference>
<evidence type="ECO:0000313" key="2">
    <source>
        <dbReference type="EMBL" id="PSJ42989.1"/>
    </source>
</evidence>
<dbReference type="InterPro" id="IPR000086">
    <property type="entry name" value="NUDIX_hydrolase_dom"/>
</dbReference>
<evidence type="ECO:0000259" key="1">
    <source>
        <dbReference type="PROSITE" id="PS51462"/>
    </source>
</evidence>
<dbReference type="Gene3D" id="1.10.10.10">
    <property type="entry name" value="Winged helix-like DNA-binding domain superfamily/Winged helix DNA-binding domain"/>
    <property type="match status" value="1"/>
</dbReference>
<dbReference type="Proteomes" id="UP000241167">
    <property type="component" value="Unassembled WGS sequence"/>
</dbReference>
<sequence>MTEHDFLESYDPSAFDRPSVTVDLVLMSIVGRAPAVLLTRRQEHPFIDHWALPGGFVRIDESLDDAAHRLLREKANMADLYVEQLYTFGAVGRDPRMRIISVAYFALLPAERFAAALAAREGLALAALTLPDKAATGAPAEIRSAAGEPLPLAFDHAEILGHAIRRLRGKLDYSRVAFALLPERFTLRALQDVHEAIRGEQLNKPAFRRRMLDRGWLIPTGERETGASFRPAELYRFNPSDKGDM</sequence>